<organism evidence="6 7">
    <name type="scientific">Microbacterium mcarthurae</name>
    <dbReference type="NCBI Taxonomy" id="3035918"/>
    <lineage>
        <taxon>Bacteria</taxon>
        <taxon>Bacillati</taxon>
        <taxon>Actinomycetota</taxon>
        <taxon>Actinomycetes</taxon>
        <taxon>Micrococcales</taxon>
        <taxon>Microbacteriaceae</taxon>
        <taxon>Microbacterium</taxon>
    </lineage>
</organism>
<evidence type="ECO:0000256" key="2">
    <source>
        <dbReference type="ARBA" id="ARBA00023125"/>
    </source>
</evidence>
<sequence length="341" mass="36197">MTTIRDVARVAGVSPATVSRVVNGLIGYSAETQRRVEDAIAQLGYEPDTLARGLRTKQTAVIGVLAPVVSDALASEIMSGVEAAARVRGYSVMLGRTGPGSTFAPGYLRTLRTYRAAGVILISAAITPEMRRALGSGIPLVSVAIRDGQRFPSLAIDDEVAAYDGTRHLIALGHRRIGLLAGDPDSVLVNTARKRGYLRAMSEAALAPVIAHGNSLYDSAPPALADLLARDAGLTAVFALSDEMGPAVVNELQRRGRRVPDDVSVLGFDNTRTSQHVHPALSTIAQPLERMGELAVERLLTDGLPSTGPVPRILPHRLIERGSTAPIRPARPNPPRNKEQS</sequence>
<protein>
    <submittedName>
        <fullName evidence="6">LacI family DNA-binding transcriptional regulator</fullName>
    </submittedName>
</protein>
<evidence type="ECO:0000313" key="6">
    <source>
        <dbReference type="EMBL" id="MFM2720286.1"/>
    </source>
</evidence>
<evidence type="ECO:0000256" key="1">
    <source>
        <dbReference type="ARBA" id="ARBA00023015"/>
    </source>
</evidence>
<evidence type="ECO:0000256" key="3">
    <source>
        <dbReference type="ARBA" id="ARBA00023163"/>
    </source>
</evidence>
<keyword evidence="1" id="KW-0805">Transcription regulation</keyword>
<feature type="domain" description="HTH lacI-type" evidence="5">
    <location>
        <begin position="2"/>
        <end position="56"/>
    </location>
</feature>
<dbReference type="SUPFAM" id="SSF53822">
    <property type="entry name" value="Periplasmic binding protein-like I"/>
    <property type="match status" value="1"/>
</dbReference>
<evidence type="ECO:0000259" key="5">
    <source>
        <dbReference type="PROSITE" id="PS50932"/>
    </source>
</evidence>
<dbReference type="InterPro" id="IPR046335">
    <property type="entry name" value="LacI/GalR-like_sensor"/>
</dbReference>
<dbReference type="PROSITE" id="PS50932">
    <property type="entry name" value="HTH_LACI_2"/>
    <property type="match status" value="1"/>
</dbReference>
<dbReference type="PANTHER" id="PTHR30146">
    <property type="entry name" value="LACI-RELATED TRANSCRIPTIONAL REPRESSOR"/>
    <property type="match status" value="1"/>
</dbReference>
<dbReference type="Gene3D" id="1.10.260.40">
    <property type="entry name" value="lambda repressor-like DNA-binding domains"/>
    <property type="match status" value="1"/>
</dbReference>
<dbReference type="InterPro" id="IPR028082">
    <property type="entry name" value="Peripla_BP_I"/>
</dbReference>
<feature type="region of interest" description="Disordered" evidence="4">
    <location>
        <begin position="319"/>
        <end position="341"/>
    </location>
</feature>
<dbReference type="CDD" id="cd01392">
    <property type="entry name" value="HTH_LacI"/>
    <property type="match status" value="1"/>
</dbReference>
<dbReference type="SMART" id="SM00354">
    <property type="entry name" value="HTH_LACI"/>
    <property type="match status" value="1"/>
</dbReference>
<dbReference type="Pfam" id="PF00356">
    <property type="entry name" value="LacI"/>
    <property type="match status" value="1"/>
</dbReference>
<evidence type="ECO:0000313" key="7">
    <source>
        <dbReference type="Proteomes" id="UP001630303"/>
    </source>
</evidence>
<dbReference type="Gene3D" id="3.40.50.2300">
    <property type="match status" value="2"/>
</dbReference>
<dbReference type="RefSeq" id="WP_408905343.1">
    <property type="nucleotide sequence ID" value="NZ_JAROCE010000002.1"/>
</dbReference>
<dbReference type="PANTHER" id="PTHR30146:SF153">
    <property type="entry name" value="LACTOSE OPERON REPRESSOR"/>
    <property type="match status" value="1"/>
</dbReference>
<proteinExistence type="predicted"/>
<dbReference type="Pfam" id="PF13377">
    <property type="entry name" value="Peripla_BP_3"/>
    <property type="match status" value="1"/>
</dbReference>
<dbReference type="Proteomes" id="UP001630303">
    <property type="component" value="Unassembled WGS sequence"/>
</dbReference>
<accession>A0ABW9GGJ0</accession>
<keyword evidence="3" id="KW-0804">Transcription</keyword>
<dbReference type="PRINTS" id="PR00036">
    <property type="entry name" value="HTHLACI"/>
</dbReference>
<comment type="caution">
    <text evidence="6">The sequence shown here is derived from an EMBL/GenBank/DDBJ whole genome shotgun (WGS) entry which is preliminary data.</text>
</comment>
<reference evidence="6 7" key="1">
    <citation type="submission" date="2023-03" db="EMBL/GenBank/DDBJ databases">
        <title>MT1 and MT2 Draft Genomes of Novel Species.</title>
        <authorList>
            <person name="Venkateswaran K."/>
        </authorList>
    </citation>
    <scope>NUCLEOTIDE SEQUENCE [LARGE SCALE GENOMIC DNA]</scope>
    <source>
        <strain evidence="6 7">IF8SW-P5</strain>
    </source>
</reference>
<dbReference type="GO" id="GO:0003677">
    <property type="term" value="F:DNA binding"/>
    <property type="evidence" value="ECO:0007669"/>
    <property type="project" value="UniProtKB-KW"/>
</dbReference>
<dbReference type="InterPro" id="IPR000843">
    <property type="entry name" value="HTH_LacI"/>
</dbReference>
<dbReference type="PROSITE" id="PS00356">
    <property type="entry name" value="HTH_LACI_1"/>
    <property type="match status" value="1"/>
</dbReference>
<name>A0ABW9GGJ0_9MICO</name>
<keyword evidence="2 6" id="KW-0238">DNA-binding</keyword>
<dbReference type="SUPFAM" id="SSF47413">
    <property type="entry name" value="lambda repressor-like DNA-binding domains"/>
    <property type="match status" value="1"/>
</dbReference>
<dbReference type="InterPro" id="IPR010982">
    <property type="entry name" value="Lambda_DNA-bd_dom_sf"/>
</dbReference>
<dbReference type="EMBL" id="JAROCE010000002">
    <property type="protein sequence ID" value="MFM2720286.1"/>
    <property type="molecule type" value="Genomic_DNA"/>
</dbReference>
<gene>
    <name evidence="6" type="ORF">P5G46_07205</name>
</gene>
<keyword evidence="7" id="KW-1185">Reference proteome</keyword>
<evidence type="ECO:0000256" key="4">
    <source>
        <dbReference type="SAM" id="MobiDB-lite"/>
    </source>
</evidence>